<evidence type="ECO:0000313" key="2">
    <source>
        <dbReference type="EnsemblProtists" id="Phyra84275"/>
    </source>
</evidence>
<reference evidence="3" key="1">
    <citation type="journal article" date="2006" name="Science">
        <title>Phytophthora genome sequences uncover evolutionary origins and mechanisms of pathogenesis.</title>
        <authorList>
            <person name="Tyler B.M."/>
            <person name="Tripathy S."/>
            <person name="Zhang X."/>
            <person name="Dehal P."/>
            <person name="Jiang R.H."/>
            <person name="Aerts A."/>
            <person name="Arredondo F.D."/>
            <person name="Baxter L."/>
            <person name="Bensasson D."/>
            <person name="Beynon J.L."/>
            <person name="Chapman J."/>
            <person name="Damasceno C.M."/>
            <person name="Dorrance A.E."/>
            <person name="Dou D."/>
            <person name="Dickerman A.W."/>
            <person name="Dubchak I.L."/>
            <person name="Garbelotto M."/>
            <person name="Gijzen M."/>
            <person name="Gordon S.G."/>
            <person name="Govers F."/>
            <person name="Grunwald N.J."/>
            <person name="Huang W."/>
            <person name="Ivors K.L."/>
            <person name="Jones R.W."/>
            <person name="Kamoun S."/>
            <person name="Krampis K."/>
            <person name="Lamour K.H."/>
            <person name="Lee M.K."/>
            <person name="McDonald W.H."/>
            <person name="Medina M."/>
            <person name="Meijer H.J."/>
            <person name="Nordberg E.K."/>
            <person name="Maclean D.J."/>
            <person name="Ospina-Giraldo M.D."/>
            <person name="Morris P.F."/>
            <person name="Phuntumart V."/>
            <person name="Putnam N.H."/>
            <person name="Rash S."/>
            <person name="Rose J.K."/>
            <person name="Sakihama Y."/>
            <person name="Salamov A.A."/>
            <person name="Savidor A."/>
            <person name="Scheuring C.F."/>
            <person name="Smith B.M."/>
            <person name="Sobral B.W."/>
            <person name="Terry A."/>
            <person name="Torto-Alalibo T.A."/>
            <person name="Win J."/>
            <person name="Xu Z."/>
            <person name="Zhang H."/>
            <person name="Grigoriev I.V."/>
            <person name="Rokhsar D.S."/>
            <person name="Boore J.L."/>
        </authorList>
    </citation>
    <scope>NUCLEOTIDE SEQUENCE [LARGE SCALE GENOMIC DNA]</scope>
    <source>
        <strain evidence="3">Pr102</strain>
    </source>
</reference>
<dbReference type="InParanoid" id="H3H1U5"/>
<sequence>MQTTSGSARLFEPIVPPEIKSISHEALTQWKKERRDYEAKLRARCHVTGEVYEAVALPIIESFDPDLLDTFCELRLNMASVDVTEGMLIAEISHVVSNVNNDTLPDIKTLFKVKLRMNMTESDVDARVLDYFNHFGKIVRKNGFVNCFEGNYGIKEKCKRLVASLHPATLNDEVKQCVCYTHKPAASNPRLLIVEKAKEHERQCQRMKKRDTIGRDQDVKKMPKSKDKKRAWNNKRAVMTGAERKPVTVTPMARADRRPSSSSNSLPPSPCPKCKKMHWLSDCTKATENEKAELRVRMRETYAAKKARMKRLGVFLPGTDGMVTLNGVLELPYCADSGSDHTGSAAHIGSSYRLWIQASNLKNLTSLCGTKHLVLCK</sequence>
<evidence type="ECO:0000313" key="3">
    <source>
        <dbReference type="Proteomes" id="UP000005238"/>
    </source>
</evidence>
<dbReference type="EMBL" id="DS566105">
    <property type="status" value="NOT_ANNOTATED_CDS"/>
    <property type="molecule type" value="Genomic_DNA"/>
</dbReference>
<dbReference type="eggNOG" id="ENOG502SS5N">
    <property type="taxonomic scope" value="Eukaryota"/>
</dbReference>
<proteinExistence type="predicted"/>
<feature type="compositionally biased region" description="Basic and acidic residues" evidence="1">
    <location>
        <begin position="207"/>
        <end position="225"/>
    </location>
</feature>
<name>H3H1U5_PHYRM</name>
<dbReference type="EnsemblProtists" id="Phyra84275">
    <property type="protein sequence ID" value="Phyra84275"/>
    <property type="gene ID" value="Phyra84275"/>
</dbReference>
<protein>
    <submittedName>
        <fullName evidence="2">Uncharacterized protein</fullName>
    </submittedName>
</protein>
<reference evidence="2" key="2">
    <citation type="submission" date="2015-06" db="UniProtKB">
        <authorList>
            <consortium name="EnsemblProtists"/>
        </authorList>
    </citation>
    <scope>IDENTIFICATION</scope>
    <source>
        <strain evidence="2">Pr102</strain>
    </source>
</reference>
<dbReference type="AlphaFoldDB" id="H3H1U5"/>
<evidence type="ECO:0000256" key="1">
    <source>
        <dbReference type="SAM" id="MobiDB-lite"/>
    </source>
</evidence>
<dbReference type="HOGENOM" id="CLU_000384_17_3_1"/>
<dbReference type="Proteomes" id="UP000005238">
    <property type="component" value="Unassembled WGS sequence"/>
</dbReference>
<accession>H3H1U5</accession>
<dbReference type="VEuPathDB" id="FungiDB:KRP23_5798"/>
<feature type="region of interest" description="Disordered" evidence="1">
    <location>
        <begin position="207"/>
        <end position="272"/>
    </location>
</feature>
<organism evidence="2 3">
    <name type="scientific">Phytophthora ramorum</name>
    <name type="common">Sudden oak death agent</name>
    <dbReference type="NCBI Taxonomy" id="164328"/>
    <lineage>
        <taxon>Eukaryota</taxon>
        <taxon>Sar</taxon>
        <taxon>Stramenopiles</taxon>
        <taxon>Oomycota</taxon>
        <taxon>Peronosporomycetes</taxon>
        <taxon>Peronosporales</taxon>
        <taxon>Peronosporaceae</taxon>
        <taxon>Phytophthora</taxon>
    </lineage>
</organism>
<keyword evidence="3" id="KW-1185">Reference proteome</keyword>